<proteinExistence type="predicted"/>
<dbReference type="AlphaFoldDB" id="A0A151A133"/>
<accession>A0A151A133</accession>
<dbReference type="Gene3D" id="1.20.120.450">
    <property type="entry name" value="dinb family like domain"/>
    <property type="match status" value="1"/>
</dbReference>
<dbReference type="EMBL" id="LUGM01000004">
    <property type="protein sequence ID" value="KYH13086.1"/>
    <property type="molecule type" value="Genomic_DNA"/>
</dbReference>
<dbReference type="InterPro" id="IPR034660">
    <property type="entry name" value="DinB/YfiT-like"/>
</dbReference>
<reference evidence="1 2" key="1">
    <citation type="submission" date="2016-02" db="EMBL/GenBank/DDBJ databases">
        <title>Draft genome sequence of hydrocarbon degrading Staphylococcus saprophyticus Strain CNV2, isolated from crude-oil contaminated soil from Noonmati Oil Refinery, Guwahati, Assam, India.</title>
        <authorList>
            <person name="Mukherjee A."/>
            <person name="Chettri B."/>
            <person name="Langpoklakpam J."/>
            <person name="Singh A.K."/>
            <person name="Chattopadhyay D.J."/>
        </authorList>
    </citation>
    <scope>NUCLEOTIDE SEQUENCE [LARGE SCALE GENOMIC DNA]</scope>
    <source>
        <strain evidence="1 2">CNV2</strain>
    </source>
</reference>
<gene>
    <name evidence="1" type="ORF">A0131_12245</name>
</gene>
<protein>
    <submittedName>
        <fullName evidence="1">Damage-inducible protein DinB</fullName>
    </submittedName>
</protein>
<name>A0A151A133_9STAP</name>
<dbReference type="Proteomes" id="UP000075418">
    <property type="component" value="Unassembled WGS sequence"/>
</dbReference>
<sequence length="155" mass="17708">MTKKTVFDVIDMGVKYIVSVYDKWGVEEVLDNQNEIFPNTLHWQYGHVLTIFESALSLSEQNVVDINLYSSLFGYGTNPKEWDDTEVPSIDEIIKNIKTLPERARNLTDVQLEQELPESIAGCNTLDELLTLNAIHIPLHSGKIEEMTRVLKSEK</sequence>
<dbReference type="RefSeq" id="WP_061855593.1">
    <property type="nucleotide sequence ID" value="NZ_LUGM01000004.1"/>
</dbReference>
<comment type="caution">
    <text evidence="1">The sequence shown here is derived from an EMBL/GenBank/DDBJ whole genome shotgun (WGS) entry which is preliminary data.</text>
</comment>
<evidence type="ECO:0000313" key="1">
    <source>
        <dbReference type="EMBL" id="KYH13086.1"/>
    </source>
</evidence>
<evidence type="ECO:0000313" key="2">
    <source>
        <dbReference type="Proteomes" id="UP000075418"/>
    </source>
</evidence>
<organism evidence="1 2">
    <name type="scientific">Staphylococcus kloosii</name>
    <dbReference type="NCBI Taxonomy" id="29384"/>
    <lineage>
        <taxon>Bacteria</taxon>
        <taxon>Bacillati</taxon>
        <taxon>Bacillota</taxon>
        <taxon>Bacilli</taxon>
        <taxon>Bacillales</taxon>
        <taxon>Staphylococcaceae</taxon>
        <taxon>Staphylococcus</taxon>
    </lineage>
</organism>